<accession>A0ABW3SML4</accession>
<evidence type="ECO:0000259" key="4">
    <source>
        <dbReference type="Pfam" id="PF18962"/>
    </source>
</evidence>
<dbReference type="InterPro" id="IPR047589">
    <property type="entry name" value="DUF11_rpt"/>
</dbReference>
<dbReference type="PANTHER" id="PTHR34819:SF3">
    <property type="entry name" value="CELL SURFACE PROTEIN"/>
    <property type="match status" value="1"/>
</dbReference>
<dbReference type="InterPro" id="IPR028974">
    <property type="entry name" value="TSP_type-3_rpt"/>
</dbReference>
<dbReference type="InterPro" id="IPR013783">
    <property type="entry name" value="Ig-like_fold"/>
</dbReference>
<feature type="domain" description="DUF11" evidence="3">
    <location>
        <begin position="898"/>
        <end position="1015"/>
    </location>
</feature>
<reference evidence="6" key="1">
    <citation type="journal article" date="2019" name="Int. J. Syst. Evol. Microbiol.">
        <title>The Global Catalogue of Microorganisms (GCM) 10K type strain sequencing project: providing services to taxonomists for standard genome sequencing and annotation.</title>
        <authorList>
            <consortium name="The Broad Institute Genomics Platform"/>
            <consortium name="The Broad Institute Genome Sequencing Center for Infectious Disease"/>
            <person name="Wu L."/>
            <person name="Ma J."/>
        </authorList>
    </citation>
    <scope>NUCLEOTIDE SEQUENCE [LARGE SCALE GENOMIC DNA]</scope>
    <source>
        <strain evidence="6">JCM 31319</strain>
    </source>
</reference>
<feature type="domain" description="DUF11" evidence="3">
    <location>
        <begin position="1281"/>
        <end position="1396"/>
    </location>
</feature>
<keyword evidence="6" id="KW-1185">Reference proteome</keyword>
<dbReference type="Gene3D" id="2.60.40.10">
    <property type="entry name" value="Immunoglobulins"/>
    <property type="match status" value="3"/>
</dbReference>
<dbReference type="RefSeq" id="WP_377525283.1">
    <property type="nucleotide sequence ID" value="NZ_JBHTLD010000052.1"/>
</dbReference>
<dbReference type="Pfam" id="PF18962">
    <property type="entry name" value="Por_Secre_tail"/>
    <property type="match status" value="1"/>
</dbReference>
<feature type="signal peptide" evidence="2">
    <location>
        <begin position="1"/>
        <end position="21"/>
    </location>
</feature>
<feature type="domain" description="DUF11" evidence="3">
    <location>
        <begin position="778"/>
        <end position="891"/>
    </location>
</feature>
<feature type="chain" id="PRO_5045732891" evidence="2">
    <location>
        <begin position="22"/>
        <end position="2124"/>
    </location>
</feature>
<feature type="domain" description="DUF11" evidence="3">
    <location>
        <begin position="1173"/>
        <end position="1272"/>
    </location>
</feature>
<comment type="caution">
    <text evidence="5">The sequence shown here is derived from an EMBL/GenBank/DDBJ whole genome shotgun (WGS) entry which is preliminary data.</text>
</comment>
<organism evidence="5 6">
    <name type="scientific">Pontibacter rugosus</name>
    <dbReference type="NCBI Taxonomy" id="1745966"/>
    <lineage>
        <taxon>Bacteria</taxon>
        <taxon>Pseudomonadati</taxon>
        <taxon>Bacteroidota</taxon>
        <taxon>Cytophagia</taxon>
        <taxon>Cytophagales</taxon>
        <taxon>Hymenobacteraceae</taxon>
        <taxon>Pontibacter</taxon>
    </lineage>
</organism>
<proteinExistence type="predicted"/>
<evidence type="ECO:0000313" key="5">
    <source>
        <dbReference type="EMBL" id="MFD1186127.1"/>
    </source>
</evidence>
<dbReference type="InterPro" id="IPR026444">
    <property type="entry name" value="Secre_tail"/>
</dbReference>
<dbReference type="PANTHER" id="PTHR34819">
    <property type="entry name" value="LARGE CYSTEINE-RICH PERIPLASMIC PROTEIN OMCB"/>
    <property type="match status" value="1"/>
</dbReference>
<evidence type="ECO:0000259" key="3">
    <source>
        <dbReference type="Pfam" id="PF01345"/>
    </source>
</evidence>
<dbReference type="InterPro" id="IPR001434">
    <property type="entry name" value="OmcB-like_DUF11"/>
</dbReference>
<feature type="domain" description="DUF11" evidence="3">
    <location>
        <begin position="657"/>
        <end position="771"/>
    </location>
</feature>
<evidence type="ECO:0000256" key="2">
    <source>
        <dbReference type="SAM" id="SignalP"/>
    </source>
</evidence>
<name>A0ABW3SML4_9BACT</name>
<dbReference type="Proteomes" id="UP001597094">
    <property type="component" value="Unassembled WGS sequence"/>
</dbReference>
<gene>
    <name evidence="5" type="ORF">ACFQ2O_07935</name>
</gene>
<feature type="domain" description="DUF11" evidence="3">
    <location>
        <begin position="1026"/>
        <end position="1121"/>
    </location>
</feature>
<feature type="domain" description="DUF11" evidence="3">
    <location>
        <begin position="535"/>
        <end position="650"/>
    </location>
</feature>
<sequence>MKKTLHLLFALLLLMPLLVRAEGSKQLTPNSNNLALTDPNNTRAGFLSHDANFASNTGVGPTSLSFLKSPGFNYNGATYSEDHRLYVKVKPGERLHFGVHRTTHDQGTGNQGNLNITVKYRDANGTIVTVNTYTLTANTSSTRAMLLVDGQAGVISTAAQATAGPNRSGVTNGYPSISIASPSTAGIRDYFFEFNQVGESNMSDGQRFSVYDFWDFTVVDANNVEKPGRLYSKLWSFSAGGTSNVFSKYFDMFPLIPSETQSGRFYVKKLELAGIAPQNFFRFVTNKFGSNTSVGTSFAERRKSQTSNTDYPEYNNFVNNPDPELWPSAIAPTFSMNIGSYCSSSTTNSGAVTFNGNSSEASTMLVLVDLNGTAGYQPGTADVLLEQSGPSGARIIEWNGLNGFGQKVPSGTTINYRFKNGSAPVNFPMWDAETNLDGFRVGDVRPLQPGQTTFSYNSELYWDDSKLSTSRFPAPQTQLFGIGTTTDPSATSGGEHRWGAASATAGDLYTVNTWTYGYTNSINQSVVYSYDCSVDLAVTNTAASAPYIIGKPFTYTVTLTNNGPQTATGVSLTDLLDATKLTLVSATPSAGTYNASTGVWTVGDISMGGSRTLTITATPKVLGTISTEAKVTAVQQTDSNVNNNAQTATITVVAAADIEVKNTVPATTYNNGDLVTYTITAKNLGPNAATGVSVTDQLPAGLTFVSASSAAYSASTGVWSVGDLALNETKTLTITARASALGTITTTASLGSRAGHQVDDNSSNNTSSNTITVAASADVRVTNEVSTATPNQNDVITYTIKAFNDGPNNATNVSLSSVLPAGLEIISGSPTMGTFELATGKWTVGTVVNGTNQTLTITARPKNTGSISLTYTQTHTEFDRISTNNSATSTVTVSPTADVAVTNTVSAPVGGSYKNGDLVTYTVVVKNNGPSTATNVIVTDKLPASLTFNSYTATNGSAVYDASTGYWTVGSLANGASATLTLNATINRSDVITTTASQTHAEYDNVSGNNRASNSITSGTGQITADIAIDVTKIEGTYYTGQPVTFKVRVDNLGPDLATNLSLNALLPATMQYVSSDLTIGTYDAASGIWTVGSLSSGAFTELILVATPKPAATASATEQVNHTFSSSLRTLAESQGTNAGVDTDSETIHVNKLADIATSMSVTSNSPDGKYYNGVTTATFTFTVTNNGPDKATGVAGIDSRSNMVRFIGFTPGMGYDPYTGEWNVGELEPGASKTVIVNAIPTATGRVNLGGHKTAGDQYDPTVENDKSVALLNVLPSADLEVKHTVAAGPYYKGQPTTFTVTLTNLGPDAATNVMIEDIIPAGLTFVSSTATLGTYNSATGIWSLGSDVLPNQPQTLSITVIPTTDATINMLAKVTMEKEYDHVASNNSASASITAEKSADIEMSTVVASGNKYVDQPFTITIKARNLGPDAATGVAIIEQLPAGLMYVSATTSIGSFDPVSGSWSIAELANGVTALLELTVVPNRTGSMTNYAYKSFSSEYDPNGQNNQTGNNRTSSVILVQDRPATFTINAAKNFYDYQKGDILAFSTDADGEITFARIISGSIPAGTMLQPSGVQVVTDNFSLRPGVYTATIETTDKYNGITTQSVTITITGDRDGDGVNDFDDIDDNNDGITDKDASGGVDPYGDENGDGLLNYYDPSYVYPGGKAFVDVNGDGINDWFDTDLDGIINSLDSDFDGDGITNAIEANAGVAPVEYGYNATKGILTGSVSANGMPVLVQTSANSGISKYPVPDSDKDGLKDMFDIDSDNDGLPDVMEAQTTAGYRTRSNIDIDRDGLDDAFDPDAGGISSAVVDTDKDGFADYIDIDSDNDSKTDTEESFDDNEDGKSFDDLILRASYFTDNKYPTLDTNKNGLPDWMEDDNKNGILNFMEPGNAYYFDSNNDGLVDLFDARTSGTPVRYQLNANKEMNYRDGFVLAPLPVTLIKFTAKAQKDGVILNWATASEVNNERFVIERSEDAKSFTMVGSIKGALNSHSTVYYSMVDANAPLGTVYYRLKQVDTDGTFKYSTVVAVEVVNGINSKAVAILYPNPTSGLAKLNMSSLPTGMYTISIISMDGRVVKQLQLNTEVEQQLDFSNLTNGKYVLRLQGQRLQQTISFIKN</sequence>
<dbReference type="Pfam" id="PF01345">
    <property type="entry name" value="DUF11"/>
    <property type="match status" value="8"/>
</dbReference>
<protein>
    <submittedName>
        <fullName evidence="5">T9SS type A sorting domain-containing protein</fullName>
    </submittedName>
</protein>
<dbReference type="InterPro" id="IPR051172">
    <property type="entry name" value="Chlamydia_OmcB"/>
</dbReference>
<feature type="region of interest" description="Disordered" evidence="1">
    <location>
        <begin position="1829"/>
        <end position="1850"/>
    </location>
</feature>
<feature type="region of interest" description="Disordered" evidence="1">
    <location>
        <begin position="1628"/>
        <end position="1648"/>
    </location>
</feature>
<dbReference type="NCBIfam" id="TIGR01451">
    <property type="entry name" value="B_ant_repeat"/>
    <property type="match status" value="7"/>
</dbReference>
<dbReference type="NCBIfam" id="TIGR04183">
    <property type="entry name" value="Por_Secre_tail"/>
    <property type="match status" value="1"/>
</dbReference>
<evidence type="ECO:0000313" key="6">
    <source>
        <dbReference type="Proteomes" id="UP001597094"/>
    </source>
</evidence>
<evidence type="ECO:0000256" key="1">
    <source>
        <dbReference type="SAM" id="MobiDB-lite"/>
    </source>
</evidence>
<dbReference type="EMBL" id="JBHTLD010000052">
    <property type="protein sequence ID" value="MFD1186127.1"/>
    <property type="molecule type" value="Genomic_DNA"/>
</dbReference>
<feature type="domain" description="Secretion system C-terminal sorting" evidence="4">
    <location>
        <begin position="2050"/>
        <end position="2116"/>
    </location>
</feature>
<dbReference type="Gene3D" id="2.60.40.1170">
    <property type="entry name" value="Mu homology domain, subdomain B"/>
    <property type="match status" value="1"/>
</dbReference>
<dbReference type="SUPFAM" id="SSF103647">
    <property type="entry name" value="TSP type-3 repeat"/>
    <property type="match status" value="1"/>
</dbReference>
<keyword evidence="2" id="KW-0732">Signal</keyword>
<feature type="domain" description="DUF11" evidence="3">
    <location>
        <begin position="1403"/>
        <end position="1512"/>
    </location>
</feature>